<evidence type="ECO:0000313" key="2">
    <source>
        <dbReference type="EMBL" id="KAF6743805.1"/>
    </source>
</evidence>
<dbReference type="EMBL" id="JACGCI010000135">
    <property type="protein sequence ID" value="KAF6743805.1"/>
    <property type="molecule type" value="Genomic_DNA"/>
</dbReference>
<gene>
    <name evidence="2" type="ORF">DFP72DRAFT_858350</name>
</gene>
<accession>A0A8H6HB45</accession>
<evidence type="ECO:0000256" key="1">
    <source>
        <dbReference type="SAM" id="MobiDB-lite"/>
    </source>
</evidence>
<name>A0A8H6HB45_9AGAR</name>
<dbReference type="OrthoDB" id="3058782at2759"/>
<feature type="region of interest" description="Disordered" evidence="1">
    <location>
        <begin position="27"/>
        <end position="71"/>
    </location>
</feature>
<proteinExistence type="predicted"/>
<keyword evidence="3" id="KW-1185">Reference proteome</keyword>
<comment type="caution">
    <text evidence="2">The sequence shown here is derived from an EMBL/GenBank/DDBJ whole genome shotgun (WGS) entry which is preliminary data.</text>
</comment>
<reference evidence="2 3" key="1">
    <citation type="submission" date="2020-07" db="EMBL/GenBank/DDBJ databases">
        <title>Comparative genomics of pyrophilous fungi reveals a link between fire events and developmental genes.</title>
        <authorList>
            <consortium name="DOE Joint Genome Institute"/>
            <person name="Steindorff A.S."/>
            <person name="Carver A."/>
            <person name="Calhoun S."/>
            <person name="Stillman K."/>
            <person name="Liu H."/>
            <person name="Lipzen A."/>
            <person name="Pangilinan J."/>
            <person name="Labutti K."/>
            <person name="Bruns T.D."/>
            <person name="Grigoriev I.V."/>
        </authorList>
    </citation>
    <scope>NUCLEOTIDE SEQUENCE [LARGE SCALE GENOMIC DNA]</scope>
    <source>
        <strain evidence="2 3">CBS 144469</strain>
    </source>
</reference>
<dbReference type="AlphaFoldDB" id="A0A8H6HB45"/>
<protein>
    <submittedName>
        <fullName evidence="2">Uncharacterized protein</fullName>
    </submittedName>
</protein>
<organism evidence="2 3">
    <name type="scientific">Ephemerocybe angulata</name>
    <dbReference type="NCBI Taxonomy" id="980116"/>
    <lineage>
        <taxon>Eukaryota</taxon>
        <taxon>Fungi</taxon>
        <taxon>Dikarya</taxon>
        <taxon>Basidiomycota</taxon>
        <taxon>Agaricomycotina</taxon>
        <taxon>Agaricomycetes</taxon>
        <taxon>Agaricomycetidae</taxon>
        <taxon>Agaricales</taxon>
        <taxon>Agaricineae</taxon>
        <taxon>Psathyrellaceae</taxon>
        <taxon>Ephemerocybe</taxon>
    </lineage>
</organism>
<evidence type="ECO:0000313" key="3">
    <source>
        <dbReference type="Proteomes" id="UP000521943"/>
    </source>
</evidence>
<feature type="compositionally biased region" description="Basic residues" evidence="1">
    <location>
        <begin position="32"/>
        <end position="41"/>
    </location>
</feature>
<dbReference type="Proteomes" id="UP000521943">
    <property type="component" value="Unassembled WGS sequence"/>
</dbReference>
<sequence length="210" mass="24413">MGRPRKYFTEHDKKAAACRNSHKYYDKNKAIISKKRRRAYRKANEPGTSSTKRPSRIVEQKPSNSELNQRDPATVWIERAHHLTYQVDEYMQGKSMFQFFQDVCNAFILEESEHHQASHKQALKKSAREVTQAHITVLNSFSRSVSTYHAKVLQLAGVGSGLEQVQKVQGELRAVLQCLEDIECYAITQEERFSDLLKRRKFLFQKTFTS</sequence>